<dbReference type="PANTHER" id="PTHR36767">
    <property type="entry name" value="OS05G0126200 PROTEIN"/>
    <property type="match status" value="1"/>
</dbReference>
<dbReference type="InParanoid" id="A0A1D6LGJ2"/>
<proteinExistence type="predicted"/>
<dbReference type="CDD" id="cd23700">
    <property type="entry name" value="At3g51010"/>
    <property type="match status" value="1"/>
</dbReference>
<sequence length="214" mass="24294">MALLRALRRALPALSSPAAVLPRRAPHPLPPPPAPRRFLDPIGLRSFSAAAATASQAPPMGATLFGGLMDTRFPKRRPGFANRRKRASLRPKGPYYWVKCKPDEPIPVSQPNQGSVRGRKEKKRIKQRKDFIMVNALCILYSRYCRFTVDLLLRYSVLCYAEKKKRRAQYSAAVKRKEAERTERKMAAVARERAWAARLIELKQIEEDVKAVMA</sequence>
<dbReference type="SMR" id="A0A1D6LGJ2"/>
<evidence type="ECO:0000313" key="1">
    <source>
        <dbReference type="EMBL" id="AQK79034.1"/>
    </source>
</evidence>
<organism evidence="1">
    <name type="scientific">Zea mays</name>
    <name type="common">Maize</name>
    <dbReference type="NCBI Taxonomy" id="4577"/>
    <lineage>
        <taxon>Eukaryota</taxon>
        <taxon>Viridiplantae</taxon>
        <taxon>Streptophyta</taxon>
        <taxon>Embryophyta</taxon>
        <taxon>Tracheophyta</taxon>
        <taxon>Spermatophyta</taxon>
        <taxon>Magnoliopsida</taxon>
        <taxon>Liliopsida</taxon>
        <taxon>Poales</taxon>
        <taxon>Poaceae</taxon>
        <taxon>PACMAD clade</taxon>
        <taxon>Panicoideae</taxon>
        <taxon>Andropogonodae</taxon>
        <taxon>Andropogoneae</taxon>
        <taxon>Tripsacinae</taxon>
        <taxon>Zea</taxon>
    </lineage>
</organism>
<name>A0A1D6LGJ2_MAIZE</name>
<accession>A0A1D6LGJ2</accession>
<dbReference type="IntAct" id="A0A1D6LGJ2">
    <property type="interactions" value="1"/>
</dbReference>
<dbReference type="PANTHER" id="PTHR36767:SF1">
    <property type="entry name" value="OS05G0126200 PROTEIN"/>
    <property type="match status" value="1"/>
</dbReference>
<dbReference type="EMBL" id="CM000782">
    <property type="protein sequence ID" value="AQK79034.1"/>
    <property type="molecule type" value="Genomic_DNA"/>
</dbReference>
<dbReference type="AlphaFoldDB" id="A0A1D6LGJ2"/>
<protein>
    <submittedName>
        <fullName evidence="1">Uncharacterized protein</fullName>
    </submittedName>
</protein>
<dbReference type="FunCoup" id="A0A1D6LGJ2">
    <property type="interactions" value="2915"/>
</dbReference>
<dbReference type="STRING" id="4577.A0A1D6LGJ2"/>
<dbReference type="ExpressionAtlas" id="A0A1D6LGJ2">
    <property type="expression patterns" value="baseline and differential"/>
</dbReference>
<reference evidence="1" key="1">
    <citation type="submission" date="2015-12" db="EMBL/GenBank/DDBJ databases">
        <title>Update maize B73 reference genome by single molecule sequencing technologies.</title>
        <authorList>
            <consortium name="Maize Genome Sequencing Project"/>
            <person name="Ware D."/>
        </authorList>
    </citation>
    <scope>NUCLEOTIDE SEQUENCE</scope>
    <source>
        <tissue evidence="1">Seedling</tissue>
    </source>
</reference>
<dbReference type="OMA" id="WIAMANH"/>
<gene>
    <name evidence="1" type="ORF">ZEAMMB73_Zm00001d035473</name>
</gene>